<proteinExistence type="predicted"/>
<protein>
    <submittedName>
        <fullName evidence="1">Uncharacterized protein</fullName>
    </submittedName>
</protein>
<reference evidence="1" key="1">
    <citation type="submission" date="2018-04" db="EMBL/GenBank/DDBJ databases">
        <authorList>
            <person name="Go L.Y."/>
            <person name="Mitchell J.A."/>
        </authorList>
    </citation>
    <scope>NUCLEOTIDE SEQUENCE [LARGE SCALE GENOMIC DNA]</scope>
    <source>
        <strain evidence="1">KCJK7865</strain>
    </source>
</reference>
<dbReference type="Proteomes" id="UP000244874">
    <property type="component" value="Unassembled WGS sequence"/>
</dbReference>
<comment type="caution">
    <text evidence="1">The sequence shown here is derived from an EMBL/GenBank/DDBJ whole genome shotgun (WGS) entry which is preliminary data.</text>
</comment>
<organism evidence="1">
    <name type="scientific">Pseudomonas plecoglossicida</name>
    <dbReference type="NCBI Taxonomy" id="70775"/>
    <lineage>
        <taxon>Bacteria</taxon>
        <taxon>Pseudomonadati</taxon>
        <taxon>Pseudomonadota</taxon>
        <taxon>Gammaproteobacteria</taxon>
        <taxon>Pseudomonadales</taxon>
        <taxon>Pseudomonadaceae</taxon>
        <taxon>Pseudomonas</taxon>
    </lineage>
</organism>
<dbReference type="RefSeq" id="WP_108481781.1">
    <property type="nucleotide sequence ID" value="NZ_QANO01000193.1"/>
</dbReference>
<gene>
    <name evidence="1" type="ORF">DBB42_26585</name>
</gene>
<dbReference type="EMBL" id="QANO01000193">
    <property type="protein sequence ID" value="PTU49214.1"/>
    <property type="molecule type" value="Genomic_DNA"/>
</dbReference>
<accession>A0A2R7UDK5</accession>
<sequence length="68" mass="7530">MSEKIPVLYPDHAMYSDAVKALKRYHEALAAGFPAAEVERFRQIAESQFAVVTEYQLKALGGHAGNVH</sequence>
<dbReference type="AlphaFoldDB" id="A0A2R7UDK5"/>
<name>A0A2R7UDK5_PSEDL</name>
<evidence type="ECO:0000313" key="1">
    <source>
        <dbReference type="EMBL" id="PTU49214.1"/>
    </source>
</evidence>